<keyword evidence="2" id="KW-1185">Reference proteome</keyword>
<dbReference type="InterPro" id="IPR038765">
    <property type="entry name" value="Papain-like_cys_pep_sf"/>
</dbReference>
<proteinExistence type="predicted"/>
<dbReference type="SUPFAM" id="SSF54001">
    <property type="entry name" value="Cysteine proteinases"/>
    <property type="match status" value="1"/>
</dbReference>
<protein>
    <recommendedName>
        <fullName evidence="3">Ubiquitin-like protease family profile domain-containing protein</fullName>
    </recommendedName>
</protein>
<dbReference type="AlphaFoldDB" id="A0A0C3NYQ2"/>
<dbReference type="EMBL" id="KN831996">
    <property type="protein sequence ID" value="KIO00406.1"/>
    <property type="molecule type" value="Genomic_DNA"/>
</dbReference>
<dbReference type="HOGENOM" id="CLU_192616_0_0_1"/>
<reference evidence="1 2" key="1">
    <citation type="submission" date="2014-04" db="EMBL/GenBank/DDBJ databases">
        <authorList>
            <consortium name="DOE Joint Genome Institute"/>
            <person name="Kuo A."/>
            <person name="Kohler A."/>
            <person name="Costa M.D."/>
            <person name="Nagy L.G."/>
            <person name="Floudas D."/>
            <person name="Copeland A."/>
            <person name="Barry K.W."/>
            <person name="Cichocki N."/>
            <person name="Veneault-Fourrey C."/>
            <person name="LaButti K."/>
            <person name="Lindquist E.A."/>
            <person name="Lipzen A."/>
            <person name="Lundell T."/>
            <person name="Morin E."/>
            <person name="Murat C."/>
            <person name="Sun H."/>
            <person name="Tunlid A."/>
            <person name="Henrissat B."/>
            <person name="Grigoriev I.V."/>
            <person name="Hibbett D.S."/>
            <person name="Martin F."/>
            <person name="Nordberg H.P."/>
            <person name="Cantor M.N."/>
            <person name="Hua S.X."/>
        </authorList>
    </citation>
    <scope>NUCLEOTIDE SEQUENCE [LARGE SCALE GENOMIC DNA]</scope>
    <source>
        <strain evidence="1 2">Marx 270</strain>
    </source>
</reference>
<feature type="non-terminal residue" evidence="1">
    <location>
        <position position="69"/>
    </location>
</feature>
<feature type="non-terminal residue" evidence="1">
    <location>
        <position position="1"/>
    </location>
</feature>
<reference evidence="2" key="2">
    <citation type="submission" date="2015-01" db="EMBL/GenBank/DDBJ databases">
        <title>Evolutionary Origins and Diversification of the Mycorrhizal Mutualists.</title>
        <authorList>
            <consortium name="DOE Joint Genome Institute"/>
            <consortium name="Mycorrhizal Genomics Consortium"/>
            <person name="Kohler A."/>
            <person name="Kuo A."/>
            <person name="Nagy L.G."/>
            <person name="Floudas D."/>
            <person name="Copeland A."/>
            <person name="Barry K.W."/>
            <person name="Cichocki N."/>
            <person name="Veneault-Fourrey C."/>
            <person name="LaButti K."/>
            <person name="Lindquist E.A."/>
            <person name="Lipzen A."/>
            <person name="Lundell T."/>
            <person name="Morin E."/>
            <person name="Murat C."/>
            <person name="Riley R."/>
            <person name="Ohm R."/>
            <person name="Sun H."/>
            <person name="Tunlid A."/>
            <person name="Henrissat B."/>
            <person name="Grigoriev I.V."/>
            <person name="Hibbett D.S."/>
            <person name="Martin F."/>
        </authorList>
    </citation>
    <scope>NUCLEOTIDE SEQUENCE [LARGE SCALE GENOMIC DNA]</scope>
    <source>
        <strain evidence="2">Marx 270</strain>
    </source>
</reference>
<evidence type="ECO:0000313" key="2">
    <source>
        <dbReference type="Proteomes" id="UP000054217"/>
    </source>
</evidence>
<sequence>LAEQKLWKQDIKDISRLISRMSFIASKRLGVPQRDLGSWSAHPIIISTPLQSNRYDCGLWVLAQVAAVL</sequence>
<organism evidence="1 2">
    <name type="scientific">Pisolithus tinctorius Marx 270</name>
    <dbReference type="NCBI Taxonomy" id="870435"/>
    <lineage>
        <taxon>Eukaryota</taxon>
        <taxon>Fungi</taxon>
        <taxon>Dikarya</taxon>
        <taxon>Basidiomycota</taxon>
        <taxon>Agaricomycotina</taxon>
        <taxon>Agaricomycetes</taxon>
        <taxon>Agaricomycetidae</taxon>
        <taxon>Boletales</taxon>
        <taxon>Sclerodermatineae</taxon>
        <taxon>Pisolithaceae</taxon>
        <taxon>Pisolithus</taxon>
    </lineage>
</organism>
<dbReference type="InParanoid" id="A0A0C3NYQ2"/>
<gene>
    <name evidence="1" type="ORF">M404DRAFT_103160</name>
</gene>
<dbReference type="Proteomes" id="UP000054217">
    <property type="component" value="Unassembled WGS sequence"/>
</dbReference>
<dbReference type="OrthoDB" id="2976051at2759"/>
<name>A0A0C3NYQ2_PISTI</name>
<evidence type="ECO:0000313" key="1">
    <source>
        <dbReference type="EMBL" id="KIO00406.1"/>
    </source>
</evidence>
<accession>A0A0C3NYQ2</accession>
<evidence type="ECO:0008006" key="3">
    <source>
        <dbReference type="Google" id="ProtNLM"/>
    </source>
</evidence>